<dbReference type="Pfam" id="PF20408">
    <property type="entry name" value="Abhydrolase_11"/>
    <property type="match status" value="1"/>
</dbReference>
<dbReference type="STRING" id="262898.GA0070564_103335"/>
<dbReference type="InterPro" id="IPR026555">
    <property type="entry name" value="NSL3/Tex30"/>
</dbReference>
<reference evidence="4" key="1">
    <citation type="submission" date="2016-06" db="EMBL/GenBank/DDBJ databases">
        <authorList>
            <person name="Varghese N."/>
            <person name="Submissions Spin"/>
        </authorList>
    </citation>
    <scope>NUCLEOTIDE SEQUENCE [LARGE SCALE GENOMIC DNA]</scope>
    <source>
        <strain evidence="4">DSM 44830</strain>
    </source>
</reference>
<protein>
    <recommendedName>
        <fullName evidence="2">KANL3/Tex30 alpha/beta hydrolase-like domain-containing protein</fullName>
    </recommendedName>
</protein>
<dbReference type="SUPFAM" id="SSF53474">
    <property type="entry name" value="alpha/beta-Hydrolases"/>
    <property type="match status" value="1"/>
</dbReference>
<evidence type="ECO:0000259" key="2">
    <source>
        <dbReference type="Pfam" id="PF20408"/>
    </source>
</evidence>
<sequence>MRQVGRKAPTWRPGVGGPLHTTGDRIRCRRRWPAAQNEPVRHDLIDTPRGPAHVDTDMPDAPGGALLVLGHGAGGGVDAPDLLAVRDAAVEAGLAVVRVTQPYRVAGRRAPAPAGQLDEAWVTVLTELRARHPGRRLVVGGRSSGARVACRTARLTGAVGIVALAFPLHPPGRPERSRADELLTELPTLVVNGDRDPFGVPTPGGPVRVVTRPGERHDLRKDPVGTAGVVRDWLRGQGFTAG</sequence>
<keyword evidence="4" id="KW-1185">Reference proteome</keyword>
<accession>A0A1C4XU04</accession>
<dbReference type="Proteomes" id="UP000199504">
    <property type="component" value="Unassembled WGS sequence"/>
</dbReference>
<dbReference type="PANTHER" id="PTHR13136">
    <property type="entry name" value="TESTIS DEVELOPMENT PROTEIN PRTD"/>
    <property type="match status" value="1"/>
</dbReference>
<gene>
    <name evidence="3" type="ORF">GA0070564_103335</name>
</gene>
<organism evidence="3 4">
    <name type="scientific">Micromonospora mirobrigensis</name>
    <dbReference type="NCBI Taxonomy" id="262898"/>
    <lineage>
        <taxon>Bacteria</taxon>
        <taxon>Bacillati</taxon>
        <taxon>Actinomycetota</taxon>
        <taxon>Actinomycetes</taxon>
        <taxon>Micromonosporales</taxon>
        <taxon>Micromonosporaceae</taxon>
        <taxon>Micromonospora</taxon>
    </lineage>
</organism>
<dbReference type="InterPro" id="IPR029058">
    <property type="entry name" value="AB_hydrolase_fold"/>
</dbReference>
<dbReference type="EMBL" id="FMCX01000003">
    <property type="protein sequence ID" value="SCF11940.1"/>
    <property type="molecule type" value="Genomic_DNA"/>
</dbReference>
<evidence type="ECO:0000313" key="3">
    <source>
        <dbReference type="EMBL" id="SCF11940.1"/>
    </source>
</evidence>
<evidence type="ECO:0000256" key="1">
    <source>
        <dbReference type="SAM" id="MobiDB-lite"/>
    </source>
</evidence>
<dbReference type="InterPro" id="IPR046879">
    <property type="entry name" value="KANL3/Tex30_Abhydrolase"/>
</dbReference>
<dbReference type="PANTHER" id="PTHR13136:SF11">
    <property type="entry name" value="TESTIS-EXPRESSED PROTEIN 30"/>
    <property type="match status" value="1"/>
</dbReference>
<proteinExistence type="predicted"/>
<dbReference type="AlphaFoldDB" id="A0A1C4XU04"/>
<dbReference type="Gene3D" id="3.40.50.1820">
    <property type="entry name" value="alpha/beta hydrolase"/>
    <property type="match status" value="1"/>
</dbReference>
<feature type="region of interest" description="Disordered" evidence="1">
    <location>
        <begin position="1"/>
        <end position="23"/>
    </location>
</feature>
<evidence type="ECO:0000313" key="4">
    <source>
        <dbReference type="Proteomes" id="UP000199504"/>
    </source>
</evidence>
<name>A0A1C4XU04_9ACTN</name>
<feature type="domain" description="KANL3/Tex30 alpha/beta hydrolase-like" evidence="2">
    <location>
        <begin position="65"/>
        <end position="200"/>
    </location>
</feature>